<keyword evidence="2" id="KW-1185">Reference proteome</keyword>
<dbReference type="AlphaFoldDB" id="A0A834JG86"/>
<gene>
    <name evidence="1" type="ORF">HZH66_010571</name>
</gene>
<evidence type="ECO:0000313" key="2">
    <source>
        <dbReference type="Proteomes" id="UP000614350"/>
    </source>
</evidence>
<accession>A0A834JG86</accession>
<sequence length="97" mass="11372">MFLKKLVSTKQKLQEEKTNEGESCDISDMCKIVLHEEEERVPNKRDGSNDSARKRQLYKIDKNCHSRADVKGTESSTRRFLVLQSVRRQPTGCRCRW</sequence>
<proteinExistence type="predicted"/>
<organism evidence="1 2">
    <name type="scientific">Vespula vulgaris</name>
    <name type="common">Yellow jacket</name>
    <name type="synonym">Wasp</name>
    <dbReference type="NCBI Taxonomy" id="7454"/>
    <lineage>
        <taxon>Eukaryota</taxon>
        <taxon>Metazoa</taxon>
        <taxon>Ecdysozoa</taxon>
        <taxon>Arthropoda</taxon>
        <taxon>Hexapoda</taxon>
        <taxon>Insecta</taxon>
        <taxon>Pterygota</taxon>
        <taxon>Neoptera</taxon>
        <taxon>Endopterygota</taxon>
        <taxon>Hymenoptera</taxon>
        <taxon>Apocrita</taxon>
        <taxon>Aculeata</taxon>
        <taxon>Vespoidea</taxon>
        <taxon>Vespidae</taxon>
        <taxon>Vespinae</taxon>
        <taxon>Vespula</taxon>
    </lineage>
</organism>
<reference evidence="1" key="1">
    <citation type="journal article" date="2020" name="G3 (Bethesda)">
        <title>High-Quality Assemblies for Three Invasive Social Wasps from the &lt;i&gt;Vespula&lt;/i&gt; Genus.</title>
        <authorList>
            <person name="Harrop T.W.R."/>
            <person name="Guhlin J."/>
            <person name="McLaughlin G.M."/>
            <person name="Permina E."/>
            <person name="Stockwell P."/>
            <person name="Gilligan J."/>
            <person name="Le Lec M.F."/>
            <person name="Gruber M.A.M."/>
            <person name="Quinn O."/>
            <person name="Lovegrove M."/>
            <person name="Duncan E.J."/>
            <person name="Remnant E.J."/>
            <person name="Van Eeckhoven J."/>
            <person name="Graham B."/>
            <person name="Knapp R.A."/>
            <person name="Langford K.W."/>
            <person name="Kronenberg Z."/>
            <person name="Press M.O."/>
            <person name="Eacker S.M."/>
            <person name="Wilson-Rankin E.E."/>
            <person name="Purcell J."/>
            <person name="Lester P.J."/>
            <person name="Dearden P.K."/>
        </authorList>
    </citation>
    <scope>NUCLEOTIDE SEQUENCE</scope>
    <source>
        <strain evidence="1">Marl-1</strain>
    </source>
</reference>
<evidence type="ECO:0000313" key="1">
    <source>
        <dbReference type="EMBL" id="KAF7387804.1"/>
    </source>
</evidence>
<name>A0A834JG86_VESVU</name>
<protein>
    <submittedName>
        <fullName evidence="1">Uncharacterized protein</fullName>
    </submittedName>
</protein>
<dbReference type="EMBL" id="JACSEA010000012">
    <property type="protein sequence ID" value="KAF7387804.1"/>
    <property type="molecule type" value="Genomic_DNA"/>
</dbReference>
<dbReference type="Proteomes" id="UP000614350">
    <property type="component" value="Unassembled WGS sequence"/>
</dbReference>
<comment type="caution">
    <text evidence="1">The sequence shown here is derived from an EMBL/GenBank/DDBJ whole genome shotgun (WGS) entry which is preliminary data.</text>
</comment>